<keyword evidence="2" id="KW-1185">Reference proteome</keyword>
<reference evidence="1" key="1">
    <citation type="journal article" date="2022" name="bioRxiv">
        <title>Sequencing and chromosome-scale assembly of the giantPleurodeles waltlgenome.</title>
        <authorList>
            <person name="Brown T."/>
            <person name="Elewa A."/>
            <person name="Iarovenko S."/>
            <person name="Subramanian E."/>
            <person name="Araus A.J."/>
            <person name="Petzold A."/>
            <person name="Susuki M."/>
            <person name="Suzuki K.-i.T."/>
            <person name="Hayashi T."/>
            <person name="Toyoda A."/>
            <person name="Oliveira C."/>
            <person name="Osipova E."/>
            <person name="Leigh N.D."/>
            <person name="Simon A."/>
            <person name="Yun M.H."/>
        </authorList>
    </citation>
    <scope>NUCLEOTIDE SEQUENCE</scope>
    <source>
        <strain evidence="1">20211129_DDA</strain>
        <tissue evidence="1">Liver</tissue>
    </source>
</reference>
<dbReference type="EMBL" id="JANPWB010000009">
    <property type="protein sequence ID" value="KAJ1158334.1"/>
    <property type="molecule type" value="Genomic_DNA"/>
</dbReference>
<dbReference type="Proteomes" id="UP001066276">
    <property type="component" value="Chromosome 5"/>
</dbReference>
<accession>A0AAV7S1A8</accession>
<proteinExistence type="predicted"/>
<name>A0AAV7S1A8_PLEWA</name>
<protein>
    <submittedName>
        <fullName evidence="1">Uncharacterized protein</fullName>
    </submittedName>
</protein>
<comment type="caution">
    <text evidence="1">The sequence shown here is derived from an EMBL/GenBank/DDBJ whole genome shotgun (WGS) entry which is preliminary data.</text>
</comment>
<evidence type="ECO:0000313" key="1">
    <source>
        <dbReference type="EMBL" id="KAJ1158334.1"/>
    </source>
</evidence>
<gene>
    <name evidence="1" type="ORF">NDU88_011025</name>
</gene>
<organism evidence="1 2">
    <name type="scientific">Pleurodeles waltl</name>
    <name type="common">Iberian ribbed newt</name>
    <dbReference type="NCBI Taxonomy" id="8319"/>
    <lineage>
        <taxon>Eukaryota</taxon>
        <taxon>Metazoa</taxon>
        <taxon>Chordata</taxon>
        <taxon>Craniata</taxon>
        <taxon>Vertebrata</taxon>
        <taxon>Euteleostomi</taxon>
        <taxon>Amphibia</taxon>
        <taxon>Batrachia</taxon>
        <taxon>Caudata</taxon>
        <taxon>Salamandroidea</taxon>
        <taxon>Salamandridae</taxon>
        <taxon>Pleurodelinae</taxon>
        <taxon>Pleurodeles</taxon>
    </lineage>
</organism>
<sequence length="139" mass="15921">MAAFKIVNRYSAQTLIIFKVPTHNEPERSTRLEQLYTSRAQRTTSRAAWCACILHAQPTAHLEQLGVCTCAIVRCTNNKKVKEKLLSMDPTLEESIQVARSMEHTATWMKEIEKSSGQIRDIDEKSTIEVKEVKMKKQE</sequence>
<dbReference type="AlphaFoldDB" id="A0AAV7S1A8"/>
<evidence type="ECO:0000313" key="2">
    <source>
        <dbReference type="Proteomes" id="UP001066276"/>
    </source>
</evidence>